<reference evidence="1 2" key="1">
    <citation type="journal article" date="2014" name="ISME J.">
        <title>Candidatus Competibacter-lineage genomes retrieved from metagenomes reveal functional metabolic diversity.</title>
        <authorList>
            <person name="McIlroy S.J."/>
            <person name="Albertsen M."/>
            <person name="Andresen E.K."/>
            <person name="Saunders A.M."/>
            <person name="Kristiansen R."/>
            <person name="Stokholm-Bjerregaard M."/>
            <person name="Nielsen K.L."/>
            <person name="Nielsen P.H."/>
        </authorList>
    </citation>
    <scope>NUCLEOTIDE SEQUENCE [LARGE SCALE GENOMIC DNA]</scope>
    <source>
        <strain evidence="1 2">Run_B_J11</strain>
    </source>
</reference>
<protein>
    <recommendedName>
        <fullName evidence="3">DUF2191 domain-containing protein</fullName>
    </recommendedName>
</protein>
<dbReference type="OrthoDB" id="9805830at2"/>
<dbReference type="Proteomes" id="UP000019184">
    <property type="component" value="Unassembled WGS sequence"/>
</dbReference>
<evidence type="ECO:0000313" key="1">
    <source>
        <dbReference type="EMBL" id="CDH44063.1"/>
    </source>
</evidence>
<evidence type="ECO:0000313" key="2">
    <source>
        <dbReference type="Proteomes" id="UP000019184"/>
    </source>
</evidence>
<organism evidence="1 2">
    <name type="scientific">Candidatus Contendobacter odensis Run_B_J11</name>
    <dbReference type="NCBI Taxonomy" id="1400861"/>
    <lineage>
        <taxon>Bacteria</taxon>
        <taxon>Pseudomonadati</taxon>
        <taxon>Pseudomonadota</taxon>
        <taxon>Gammaproteobacteria</taxon>
        <taxon>Candidatus Competibacteraceae</taxon>
        <taxon>Candidatus Contendibacter</taxon>
    </lineage>
</organism>
<gene>
    <name evidence="1" type="ORF">BN874_1490005</name>
</gene>
<dbReference type="RefSeq" id="WP_034431215.1">
    <property type="nucleotide sequence ID" value="NZ_CBTK010000056.1"/>
</dbReference>
<accession>A0A7U7G902</accession>
<keyword evidence="2" id="KW-1185">Reference proteome</keyword>
<proteinExistence type="predicted"/>
<sequence>MRTNIVLDDDLVTEALSLTGAKTKSELIRLAIVELIRVRKRKNLFDLAGQIEFYDDFDHKKARELRDGSD</sequence>
<dbReference type="AlphaFoldDB" id="A0A7U7G902"/>
<name>A0A7U7G902_9GAMM</name>
<dbReference type="EMBL" id="CBTK010000056">
    <property type="protein sequence ID" value="CDH44063.1"/>
    <property type="molecule type" value="Genomic_DNA"/>
</dbReference>
<comment type="caution">
    <text evidence="1">The sequence shown here is derived from an EMBL/GenBank/DDBJ whole genome shotgun (WGS) entry which is preliminary data.</text>
</comment>
<dbReference type="InterPro" id="IPR019239">
    <property type="entry name" value="VapB_antitoxin"/>
</dbReference>
<evidence type="ECO:0008006" key="3">
    <source>
        <dbReference type="Google" id="ProtNLM"/>
    </source>
</evidence>
<dbReference type="Pfam" id="PF09957">
    <property type="entry name" value="VapB_antitoxin"/>
    <property type="match status" value="1"/>
</dbReference>